<dbReference type="AlphaFoldDB" id="S0FDP3"/>
<organism evidence="1 2">
    <name type="scientific">Phocaeicola coprophilus DSM 18228 = JCM 13818</name>
    <dbReference type="NCBI Taxonomy" id="547042"/>
    <lineage>
        <taxon>Bacteria</taxon>
        <taxon>Pseudomonadati</taxon>
        <taxon>Bacteroidota</taxon>
        <taxon>Bacteroidia</taxon>
        <taxon>Bacteroidales</taxon>
        <taxon>Bacteroidaceae</taxon>
        <taxon>Phocaeicola</taxon>
    </lineage>
</organism>
<dbReference type="HOGENOM" id="CLU_3265538_0_0_10"/>
<sequence length="41" mass="4678">MAKGRERHGTGKHVFTQQGVVRKFSGYLVVQDEYVVLIESK</sequence>
<keyword evidence="2" id="KW-1185">Reference proteome</keyword>
<dbReference type="Proteomes" id="UP000014073">
    <property type="component" value="Unassembled WGS sequence"/>
</dbReference>
<protein>
    <submittedName>
        <fullName evidence="1">Uncharacterized protein</fullName>
    </submittedName>
</protein>
<reference evidence="1 2" key="1">
    <citation type="submission" date="2008-12" db="EMBL/GenBank/DDBJ databases">
        <authorList>
            <person name="Fulton L."/>
            <person name="Clifton S."/>
            <person name="Fulton B."/>
            <person name="Xu J."/>
            <person name="Minx P."/>
            <person name="Pepin K.H."/>
            <person name="Johnson M."/>
            <person name="Bhonagiri V."/>
            <person name="Nash W.E."/>
            <person name="Mardis E.R."/>
            <person name="Wilson R.K."/>
        </authorList>
    </citation>
    <scope>NUCLEOTIDE SEQUENCE [LARGE SCALE GENOMIC DNA]</scope>
    <source>
        <strain evidence="1 2">DSM 18228</strain>
    </source>
</reference>
<name>S0FDP3_9BACT</name>
<evidence type="ECO:0000313" key="1">
    <source>
        <dbReference type="EMBL" id="EEF76586.1"/>
    </source>
</evidence>
<accession>S0FDP3</accession>
<dbReference type="STRING" id="547042.BACCOPRO_02091"/>
<dbReference type="EMBL" id="ACBW01000146">
    <property type="protein sequence ID" value="EEF76586.1"/>
    <property type="molecule type" value="Genomic_DNA"/>
</dbReference>
<comment type="caution">
    <text evidence="1">The sequence shown here is derived from an EMBL/GenBank/DDBJ whole genome shotgun (WGS) entry which is preliminary data.</text>
</comment>
<gene>
    <name evidence="1" type="ORF">BACCOPRO_02091</name>
</gene>
<evidence type="ECO:0000313" key="2">
    <source>
        <dbReference type="Proteomes" id="UP000014073"/>
    </source>
</evidence>
<proteinExistence type="predicted"/>